<evidence type="ECO:0000256" key="14">
    <source>
        <dbReference type="SAM" id="SignalP"/>
    </source>
</evidence>
<dbReference type="CDD" id="cd10279">
    <property type="entry name" value="PQQ_ADH_II"/>
    <property type="match status" value="1"/>
</dbReference>
<feature type="binding site" description="covalent" evidence="11">
    <location>
        <position position="635"/>
    </location>
    <ligand>
        <name>heme c</name>
        <dbReference type="ChEBI" id="CHEBI:61717"/>
    </ligand>
</feature>
<dbReference type="PANTHER" id="PTHR32303">
    <property type="entry name" value="QUINOPROTEIN ALCOHOL DEHYDROGENASE (CYTOCHROME C)"/>
    <property type="match status" value="1"/>
</dbReference>
<dbReference type="STRING" id="420662.Mpe_A0877"/>
<evidence type="ECO:0000256" key="3">
    <source>
        <dbReference type="ARBA" id="ARBA00022723"/>
    </source>
</evidence>
<keyword evidence="7" id="KW-0560">Oxidoreductase</keyword>
<dbReference type="InterPro" id="IPR018391">
    <property type="entry name" value="PQQ_b-propeller_rpt"/>
</dbReference>
<keyword evidence="6 11" id="KW-0634">PQQ</keyword>
<dbReference type="GO" id="GO:0009055">
    <property type="term" value="F:electron transfer activity"/>
    <property type="evidence" value="ECO:0007669"/>
    <property type="project" value="InterPro"/>
</dbReference>
<dbReference type="InterPro" id="IPR009056">
    <property type="entry name" value="Cyt_c-like_dom"/>
</dbReference>
<feature type="binding site" evidence="11">
    <location>
        <position position="358"/>
    </location>
    <ligand>
        <name>pyrroloquinoline quinone</name>
        <dbReference type="ChEBI" id="CHEBI:58442"/>
    </ligand>
</feature>
<dbReference type="InterPro" id="IPR002372">
    <property type="entry name" value="PQQ_rpt_dom"/>
</dbReference>
<name>A2SE50_METPP</name>
<dbReference type="KEGG" id="mpt:Mpe_A0877"/>
<evidence type="ECO:0000256" key="1">
    <source>
        <dbReference type="ARBA" id="ARBA00008156"/>
    </source>
</evidence>
<keyword evidence="3 12" id="KW-0479">Metal-binding</keyword>
<dbReference type="InterPro" id="IPR011047">
    <property type="entry name" value="Quinoprotein_ADH-like_sf"/>
</dbReference>
<keyword evidence="8 12" id="KW-0408">Iron</keyword>
<gene>
    <name evidence="16" type="ordered locus">Mpe_A0877</name>
</gene>
<dbReference type="RefSeq" id="WP_011828477.1">
    <property type="nucleotide sequence ID" value="NC_008825.1"/>
</dbReference>
<feature type="binding site" evidence="11">
    <location>
        <begin position="203"/>
        <end position="204"/>
    </location>
    <ligand>
        <name>pyrroloquinoline quinone</name>
        <dbReference type="ChEBI" id="CHEBI:58442"/>
    </ligand>
</feature>
<comment type="cofactor">
    <cofactor evidence="11">
        <name>heme c</name>
        <dbReference type="ChEBI" id="CHEBI:61717"/>
    </cofactor>
    <text evidence="11">Binds 1 heme c group per subunit.</text>
</comment>
<feature type="binding site" evidence="11">
    <location>
        <position position="91"/>
    </location>
    <ligand>
        <name>pyrroloquinoline quinone</name>
        <dbReference type="ChEBI" id="CHEBI:58442"/>
    </ligand>
</feature>
<comment type="similarity">
    <text evidence="1">Belongs to the bacterial PQQ dehydrogenase family.</text>
</comment>
<dbReference type="InterPro" id="IPR017512">
    <property type="entry name" value="PQQ_MeOH/EtOH_DH"/>
</dbReference>
<evidence type="ECO:0000256" key="7">
    <source>
        <dbReference type="ARBA" id="ARBA00023002"/>
    </source>
</evidence>
<sequence>MHSWKAVLRHGATPLILAATLAGSPCASATPATPVNAARLAAAAQEPANWMTHGGTYQEARYSPLDQINTRSIARLKLAWYGDFDTSRGQESTPLVIDGVMYTTSSWSKVYAYDAATGKLLWRHDPKVPGDRGADACCDVVNRGVAAWNGKVYVGTLDGRLEALDAKTGKLVWSTVTVDQTRPYTITGAPRVVKGKVLIGNGGAEYGVRGYVSAYDAETGALAWRFYMTPNPENKPDGAASDAILMSKAYGTWHDGAWKQTGGGGTPWDAIVYDTDFDQVIIGTGNGNPWSWEHRSGSKGDNLFLGSLLALDAETGAYKWHYQETPSENWDFTSTQPIILTELTLQGRQRKALLHAPKNGFFYVVDRKDGALISAEPFTTVNWATGIDLKTGRPIEAPGARYERTKKSFWAMPGPFGSHNWHPMAFSPKTGLTYIPVQDVPLDYNYSPDFKYSPQRGTWNTGIEATTFAGPGSESHRRLLAMQTRGALVAWDAVRQKEAWRVQHGNLASAGVLATGGNLVFQGTPDGRLVAYTADTGRQVWSWQGFDGIIAGAMTYAVGGEQYVAVVAGFGGSNALHAPFAVAPKVGLHGRILAFKLDGRAVLPDNTRPLLPPNVPEQTWPAETVSRGAALYGHCAACHGFGTYAANVIPDLRRSPMLSVKSAWDAVVLGGALADKGMPNWTGRIAAEDVEAIRAYVVDRARQLRDDEAAAQAAAKARDR</sequence>
<feature type="signal peptide" evidence="14">
    <location>
        <begin position="1"/>
        <end position="29"/>
    </location>
</feature>
<feature type="disulfide bond" evidence="13">
    <location>
        <begin position="137"/>
        <end position="138"/>
    </location>
</feature>
<organism evidence="16 17">
    <name type="scientific">Methylibium petroleiphilum (strain ATCC BAA-1232 / LMG 22953 / PM1)</name>
    <dbReference type="NCBI Taxonomy" id="420662"/>
    <lineage>
        <taxon>Bacteria</taxon>
        <taxon>Pseudomonadati</taxon>
        <taxon>Pseudomonadota</taxon>
        <taxon>Betaproteobacteria</taxon>
        <taxon>Burkholderiales</taxon>
        <taxon>Sphaerotilaceae</taxon>
        <taxon>Methylibium</taxon>
    </lineage>
</organism>
<dbReference type="Pfam" id="PF01011">
    <property type="entry name" value="PQQ"/>
    <property type="match status" value="2"/>
</dbReference>
<feature type="chain" id="PRO_5002645384" evidence="14">
    <location>
        <begin position="30"/>
        <end position="720"/>
    </location>
</feature>
<comment type="cofactor">
    <cofactor evidence="11">
        <name>pyrroloquinoline quinone</name>
        <dbReference type="ChEBI" id="CHEBI:58442"/>
    </cofactor>
    <text evidence="11">Binds 1 PQQ group per subunit.</text>
</comment>
<feature type="active site" description="Proton acceptor" evidence="10">
    <location>
        <position position="331"/>
    </location>
</feature>
<evidence type="ECO:0000256" key="8">
    <source>
        <dbReference type="ARBA" id="ARBA00023004"/>
    </source>
</evidence>
<dbReference type="eggNOG" id="COG2010">
    <property type="taxonomic scope" value="Bacteria"/>
</dbReference>
<dbReference type="SMART" id="SM00564">
    <property type="entry name" value="PQQ"/>
    <property type="match status" value="5"/>
</dbReference>
<feature type="binding site" description="axial binding residue" evidence="12">
    <location>
        <position position="639"/>
    </location>
    <ligand>
        <name>heme c</name>
        <dbReference type="ChEBI" id="CHEBI:61717"/>
    </ligand>
    <ligandPart>
        <name>Fe</name>
        <dbReference type="ChEBI" id="CHEBI:18248"/>
    </ligandPart>
</feature>
<dbReference type="HOGENOM" id="CLU_018478_0_1_4"/>
<feature type="binding site" description="axial binding residue" evidence="12">
    <location>
        <position position="678"/>
    </location>
    <ligand>
        <name>heme c</name>
        <dbReference type="ChEBI" id="CHEBI:61717"/>
    </ligand>
    <ligandPart>
        <name>Fe</name>
        <dbReference type="ChEBI" id="CHEBI:18248"/>
    </ligandPart>
</feature>
<dbReference type="GO" id="GO:0016020">
    <property type="term" value="C:membrane"/>
    <property type="evidence" value="ECO:0007669"/>
    <property type="project" value="InterPro"/>
</dbReference>
<dbReference type="GO" id="GO:0020037">
    <property type="term" value="F:heme binding"/>
    <property type="evidence" value="ECO:0007669"/>
    <property type="project" value="InterPro"/>
</dbReference>
<keyword evidence="9 13" id="KW-1015">Disulfide bond</keyword>
<evidence type="ECO:0000256" key="13">
    <source>
        <dbReference type="PIRSR" id="PIRSR617512-4"/>
    </source>
</evidence>
<dbReference type="GO" id="GO:0005509">
    <property type="term" value="F:calcium ion binding"/>
    <property type="evidence" value="ECO:0007669"/>
    <property type="project" value="InterPro"/>
</dbReference>
<evidence type="ECO:0000313" key="16">
    <source>
        <dbReference type="EMBL" id="ABM93839.1"/>
    </source>
</evidence>
<feature type="binding site" evidence="11">
    <location>
        <begin position="420"/>
        <end position="421"/>
    </location>
    <ligand>
        <name>pyrroloquinoline quinone</name>
        <dbReference type="ChEBI" id="CHEBI:58442"/>
    </ligand>
</feature>
<feature type="binding site" evidence="12">
    <location>
        <position position="205"/>
    </location>
    <ligand>
        <name>Ca(2+)</name>
        <dbReference type="ChEBI" id="CHEBI:29108"/>
    </ligand>
</feature>
<feature type="binding site" evidence="11">
    <location>
        <position position="143"/>
    </location>
    <ligand>
        <name>pyrroloquinoline quinone</name>
        <dbReference type="ChEBI" id="CHEBI:58442"/>
    </ligand>
</feature>
<dbReference type="eggNOG" id="COG4993">
    <property type="taxonomic scope" value="Bacteria"/>
</dbReference>
<keyword evidence="2 11" id="KW-0349">Heme</keyword>
<feature type="binding site" description="covalent" evidence="11">
    <location>
        <position position="638"/>
    </location>
    <ligand>
        <name>heme c</name>
        <dbReference type="ChEBI" id="CHEBI:61717"/>
    </ligand>
</feature>
<accession>A2SE50</accession>
<evidence type="ECO:0000256" key="10">
    <source>
        <dbReference type="PIRSR" id="PIRSR617512-1"/>
    </source>
</evidence>
<protein>
    <submittedName>
        <fullName evidence="16">Alcohol dehydrogenase large subunit</fullName>
    </submittedName>
</protein>
<feature type="binding site" evidence="11">
    <location>
        <position position="187"/>
    </location>
    <ligand>
        <name>pyrroloquinoline quinone</name>
        <dbReference type="ChEBI" id="CHEBI:58442"/>
    </ligand>
</feature>
<evidence type="ECO:0000256" key="6">
    <source>
        <dbReference type="ARBA" id="ARBA00022891"/>
    </source>
</evidence>
<evidence type="ECO:0000256" key="5">
    <source>
        <dbReference type="ARBA" id="ARBA00022837"/>
    </source>
</evidence>
<keyword evidence="17" id="KW-1185">Reference proteome</keyword>
<dbReference type="Gene3D" id="1.10.760.10">
    <property type="entry name" value="Cytochrome c-like domain"/>
    <property type="match status" value="1"/>
</dbReference>
<evidence type="ECO:0000259" key="15">
    <source>
        <dbReference type="PROSITE" id="PS51007"/>
    </source>
</evidence>
<evidence type="ECO:0000256" key="11">
    <source>
        <dbReference type="PIRSR" id="PIRSR617512-2"/>
    </source>
</evidence>
<reference evidence="16 17" key="1">
    <citation type="journal article" date="2007" name="J. Bacteriol.">
        <title>Whole-genome analysis of the methyl tert-butyl ether-degrading beta-proteobacterium Methylibium petroleiphilum PM1.</title>
        <authorList>
            <person name="Kane S.R."/>
            <person name="Chakicherla A.Y."/>
            <person name="Chain P.S.G."/>
            <person name="Schmidt R."/>
            <person name="Shin M.W."/>
            <person name="Legler T.C."/>
            <person name="Scow K.M."/>
            <person name="Larimer F.W."/>
            <person name="Lucas S.M."/>
            <person name="Richardson P.M."/>
            <person name="Hristova K.R."/>
        </authorList>
    </citation>
    <scope>NUCLEOTIDE SEQUENCE [LARGE SCALE GENOMIC DNA]</scope>
    <source>
        <strain evidence="17">ATCC BAA-1232 / LMG 22953 / PM1</strain>
    </source>
</reference>
<dbReference type="Proteomes" id="UP000000366">
    <property type="component" value="Chromosome"/>
</dbReference>
<evidence type="ECO:0000256" key="9">
    <source>
        <dbReference type="ARBA" id="ARBA00023157"/>
    </source>
</evidence>
<evidence type="ECO:0000313" key="17">
    <source>
        <dbReference type="Proteomes" id="UP000000366"/>
    </source>
</evidence>
<dbReference type="SUPFAM" id="SSF50998">
    <property type="entry name" value="Quinoprotein alcohol dehydrogenase-like"/>
    <property type="match status" value="1"/>
</dbReference>
<proteinExistence type="inferred from homology"/>
<dbReference type="GO" id="GO:0016614">
    <property type="term" value="F:oxidoreductase activity, acting on CH-OH group of donors"/>
    <property type="evidence" value="ECO:0007669"/>
    <property type="project" value="InterPro"/>
</dbReference>
<dbReference type="EMBL" id="CP000555">
    <property type="protein sequence ID" value="ABM93839.1"/>
    <property type="molecule type" value="Genomic_DNA"/>
</dbReference>
<dbReference type="NCBIfam" id="TIGR03075">
    <property type="entry name" value="PQQ_enz_alc_DH"/>
    <property type="match status" value="1"/>
</dbReference>
<evidence type="ECO:0000256" key="2">
    <source>
        <dbReference type="ARBA" id="ARBA00022617"/>
    </source>
</evidence>
<dbReference type="AlphaFoldDB" id="A2SE50"/>
<dbReference type="Pfam" id="PF13442">
    <property type="entry name" value="Cytochrome_CBB3"/>
    <property type="match status" value="1"/>
</dbReference>
<dbReference type="InterPro" id="IPR036909">
    <property type="entry name" value="Cyt_c-like_dom_sf"/>
</dbReference>
<feature type="binding site" evidence="11">
    <location>
        <position position="266"/>
    </location>
    <ligand>
        <name>pyrroloquinoline quinone</name>
        <dbReference type="ChEBI" id="CHEBI:58442"/>
    </ligand>
</feature>
<keyword evidence="4 14" id="KW-0732">Signal</keyword>
<dbReference type="Gene3D" id="2.140.10.10">
    <property type="entry name" value="Quinoprotein alcohol dehydrogenase-like superfamily"/>
    <property type="match status" value="1"/>
</dbReference>
<feature type="domain" description="Cytochrome c" evidence="15">
    <location>
        <begin position="623"/>
        <end position="701"/>
    </location>
</feature>
<comment type="cofactor">
    <cofactor evidence="12">
        <name>Ca(2+)</name>
        <dbReference type="ChEBI" id="CHEBI:29108"/>
    </cofactor>
    <text evidence="12">Binds 1 Ca(2+) ion per subunit.</text>
</comment>
<feature type="binding site" evidence="12">
    <location>
        <position position="331"/>
    </location>
    <ligand>
        <name>Ca(2+)</name>
        <dbReference type="ChEBI" id="CHEBI:29108"/>
    </ligand>
</feature>
<dbReference type="PROSITE" id="PS51007">
    <property type="entry name" value="CYTC"/>
    <property type="match status" value="1"/>
</dbReference>
<keyword evidence="5 12" id="KW-0106">Calcium</keyword>
<dbReference type="SUPFAM" id="SSF46626">
    <property type="entry name" value="Cytochrome c"/>
    <property type="match status" value="1"/>
</dbReference>
<feature type="binding site" evidence="12">
    <location>
        <position position="286"/>
    </location>
    <ligand>
        <name>Ca(2+)</name>
        <dbReference type="ChEBI" id="CHEBI:29108"/>
    </ligand>
</feature>
<evidence type="ECO:0000256" key="12">
    <source>
        <dbReference type="PIRSR" id="PIRSR617512-3"/>
    </source>
</evidence>
<evidence type="ECO:0000256" key="4">
    <source>
        <dbReference type="ARBA" id="ARBA00022729"/>
    </source>
</evidence>